<organism evidence="1 2">
    <name type="scientific">Quisquiliibacterium transsilvanicum</name>
    <dbReference type="NCBI Taxonomy" id="1549638"/>
    <lineage>
        <taxon>Bacteria</taxon>
        <taxon>Pseudomonadati</taxon>
        <taxon>Pseudomonadota</taxon>
        <taxon>Betaproteobacteria</taxon>
        <taxon>Burkholderiales</taxon>
        <taxon>Burkholderiaceae</taxon>
        <taxon>Quisquiliibacterium</taxon>
    </lineage>
</organism>
<protein>
    <recommendedName>
        <fullName evidence="3">Thioesterase family protein</fullName>
    </recommendedName>
</protein>
<dbReference type="Proteomes" id="UP000532440">
    <property type="component" value="Unassembled WGS sequence"/>
</dbReference>
<keyword evidence="2" id="KW-1185">Reference proteome</keyword>
<dbReference type="EMBL" id="JACHGB010000005">
    <property type="protein sequence ID" value="MBB5272773.1"/>
    <property type="molecule type" value="Genomic_DNA"/>
</dbReference>
<name>A0A7W8M9E0_9BURK</name>
<dbReference type="Gene3D" id="3.10.129.10">
    <property type="entry name" value="Hotdog Thioesterase"/>
    <property type="match status" value="1"/>
</dbReference>
<evidence type="ECO:0000313" key="1">
    <source>
        <dbReference type="EMBL" id="MBB5272773.1"/>
    </source>
</evidence>
<evidence type="ECO:0000313" key="2">
    <source>
        <dbReference type="Proteomes" id="UP000532440"/>
    </source>
</evidence>
<dbReference type="SUPFAM" id="SSF54637">
    <property type="entry name" value="Thioesterase/thiol ester dehydrase-isomerase"/>
    <property type="match status" value="1"/>
</dbReference>
<reference evidence="1 2" key="1">
    <citation type="submission" date="2020-08" db="EMBL/GenBank/DDBJ databases">
        <title>Genomic Encyclopedia of Type Strains, Phase IV (KMG-IV): sequencing the most valuable type-strain genomes for metagenomic binning, comparative biology and taxonomic classification.</title>
        <authorList>
            <person name="Goeker M."/>
        </authorList>
    </citation>
    <scope>NUCLEOTIDE SEQUENCE [LARGE SCALE GENOMIC DNA]</scope>
    <source>
        <strain evidence="1 2">DSM 29781</strain>
    </source>
</reference>
<gene>
    <name evidence="1" type="ORF">HNQ70_002796</name>
</gene>
<dbReference type="InterPro" id="IPR029069">
    <property type="entry name" value="HotDog_dom_sf"/>
</dbReference>
<comment type="caution">
    <text evidence="1">The sequence shown here is derived from an EMBL/GenBank/DDBJ whole genome shotgun (WGS) entry which is preliminary data.</text>
</comment>
<dbReference type="AlphaFoldDB" id="A0A7W8M9E0"/>
<dbReference type="RefSeq" id="WP_183968614.1">
    <property type="nucleotide sequence ID" value="NZ_BAABEW010000012.1"/>
</dbReference>
<proteinExistence type="predicted"/>
<evidence type="ECO:0008006" key="3">
    <source>
        <dbReference type="Google" id="ProtNLM"/>
    </source>
</evidence>
<sequence length="247" mass="26189">MTDRFIVSRHFNGPPTSGNGGYVAGLLARELLRRRPGAAAVEVTLRAALPLDRPLQVKDEADGAVTLMDGDQLLARAAGVALELELPAAPTLEQARAAGAIGRMRSARGSGNAYLHCFGCGMEREPHEGLRIVPSAIGDDDLVASDWTPHGVFADPDGGIPAEIVWTALDCPAGFAWGRRLGGDNTGLLTGRITLAIVGEVRPGEPYVVAAWPLERDGRKLHAGTALFDAQGRPVAFSRQLWFAPKD</sequence>
<accession>A0A7W8M9E0</accession>